<dbReference type="InterPro" id="IPR016039">
    <property type="entry name" value="Thiolase-like"/>
</dbReference>
<comment type="similarity">
    <text evidence="1 5">Belongs to the thiolase-like superfamily. Thiolase family.</text>
</comment>
<accession>A0A517RI22</accession>
<evidence type="ECO:0000259" key="7">
    <source>
        <dbReference type="Pfam" id="PF02803"/>
    </source>
</evidence>
<dbReference type="Pfam" id="PF00108">
    <property type="entry name" value="Thiolase_N"/>
    <property type="match status" value="1"/>
</dbReference>
<dbReference type="InterPro" id="IPR020616">
    <property type="entry name" value="Thiolase_N"/>
</dbReference>
<dbReference type="CDD" id="cd00751">
    <property type="entry name" value="thiolase"/>
    <property type="match status" value="1"/>
</dbReference>
<evidence type="ECO:0000259" key="6">
    <source>
        <dbReference type="Pfam" id="PF00108"/>
    </source>
</evidence>
<dbReference type="InterPro" id="IPR002155">
    <property type="entry name" value="Thiolase"/>
</dbReference>
<dbReference type="InterPro" id="IPR020617">
    <property type="entry name" value="Thiolase_C"/>
</dbReference>
<dbReference type="PROSITE" id="PS00098">
    <property type="entry name" value="THIOLASE_1"/>
    <property type="match status" value="1"/>
</dbReference>
<dbReference type="PIRSF" id="PIRSF000429">
    <property type="entry name" value="Ac-CoA_Ac_transf"/>
    <property type="match status" value="1"/>
</dbReference>
<dbReference type="KEGG" id="gaz:Pan241w_36220"/>
<dbReference type="AlphaFoldDB" id="A0A517RI22"/>
<sequence>MSHQEQKRVAVLSAARTPIGAFNGVFKDVSAVQLGTIVAQETLKRCGVNADQVDEVFLGQVFTAGCGMNPARQVAVHAGMPYHVPATTVNMVCGSGLKSVALGMQSILCGKARVVLAGGMESMSNAPYLLQGARTGFKMGDRKLVDSMIHDALWDAFYDCHMGITAENLAEKYEVVREEQDRYAVQSQQRCQAALQAGKFEDEVVGVSVPKRKGDPELVTVDEYPRKETSLETICCLRPSFKPDGTVTAANSSGINDGAAAFLIAEESFVEENKLKPLAWIRSFSNVGLDPQYMGMGPAHAIDDLLKSEQLTLADIDLLEVNEAFAAQSLAVGKALDWDEARVNVNGGAIALGHPLGASGARVAVTLLHEMQKRKSKRGIASLCIGGGMGIAMLFEAAEG</sequence>
<proteinExistence type="inferred from homology"/>
<evidence type="ECO:0000313" key="9">
    <source>
        <dbReference type="Proteomes" id="UP000317171"/>
    </source>
</evidence>
<evidence type="ECO:0000256" key="2">
    <source>
        <dbReference type="ARBA" id="ARBA00022679"/>
    </source>
</evidence>
<dbReference type="PROSITE" id="PS00737">
    <property type="entry name" value="THIOLASE_2"/>
    <property type="match status" value="1"/>
</dbReference>
<feature type="domain" description="Thiolase N-terminal" evidence="6">
    <location>
        <begin position="9"/>
        <end position="268"/>
    </location>
</feature>
<dbReference type="EMBL" id="CP036269">
    <property type="protein sequence ID" value="QDT43521.1"/>
    <property type="molecule type" value="Genomic_DNA"/>
</dbReference>
<feature type="active site" description="Proton acceptor" evidence="4">
    <location>
        <position position="384"/>
    </location>
</feature>
<dbReference type="SUPFAM" id="SSF53901">
    <property type="entry name" value="Thiolase-like"/>
    <property type="match status" value="2"/>
</dbReference>
<protein>
    <submittedName>
        <fullName evidence="8">Acetyl-CoA acetyltransferase</fullName>
        <ecNumber evidence="8">2.3.1.9</ecNumber>
    </submittedName>
</protein>
<dbReference type="PROSITE" id="PS00099">
    <property type="entry name" value="THIOLASE_3"/>
    <property type="match status" value="1"/>
</dbReference>
<keyword evidence="3 5" id="KW-0012">Acyltransferase</keyword>
<dbReference type="GO" id="GO:0003985">
    <property type="term" value="F:acetyl-CoA C-acetyltransferase activity"/>
    <property type="evidence" value="ECO:0007669"/>
    <property type="project" value="UniProtKB-EC"/>
</dbReference>
<reference evidence="8 9" key="1">
    <citation type="submission" date="2019-02" db="EMBL/GenBank/DDBJ databases">
        <title>Deep-cultivation of Planctomycetes and their phenomic and genomic characterization uncovers novel biology.</title>
        <authorList>
            <person name="Wiegand S."/>
            <person name="Jogler M."/>
            <person name="Boedeker C."/>
            <person name="Pinto D."/>
            <person name="Vollmers J."/>
            <person name="Rivas-Marin E."/>
            <person name="Kohn T."/>
            <person name="Peeters S.H."/>
            <person name="Heuer A."/>
            <person name="Rast P."/>
            <person name="Oberbeckmann S."/>
            <person name="Bunk B."/>
            <person name="Jeske O."/>
            <person name="Meyerdierks A."/>
            <person name="Storesund J.E."/>
            <person name="Kallscheuer N."/>
            <person name="Luecker S."/>
            <person name="Lage O.M."/>
            <person name="Pohl T."/>
            <person name="Merkel B.J."/>
            <person name="Hornburger P."/>
            <person name="Mueller R.-W."/>
            <person name="Bruemmer F."/>
            <person name="Labrenz M."/>
            <person name="Spormann A.M."/>
            <person name="Op den Camp H."/>
            <person name="Overmann J."/>
            <person name="Amann R."/>
            <person name="Jetten M.S.M."/>
            <person name="Mascher T."/>
            <person name="Medema M.H."/>
            <person name="Devos D.P."/>
            <person name="Kaster A.-K."/>
            <person name="Ovreas L."/>
            <person name="Rohde M."/>
            <person name="Galperin M.Y."/>
            <person name="Jogler C."/>
        </authorList>
    </citation>
    <scope>NUCLEOTIDE SEQUENCE [LARGE SCALE GENOMIC DNA]</scope>
    <source>
        <strain evidence="8 9">Pan241w</strain>
    </source>
</reference>
<dbReference type="PANTHER" id="PTHR18919:SF107">
    <property type="entry name" value="ACETYL-COA ACETYLTRANSFERASE, CYTOSOLIC"/>
    <property type="match status" value="1"/>
</dbReference>
<evidence type="ECO:0000313" key="8">
    <source>
        <dbReference type="EMBL" id="QDT43521.1"/>
    </source>
</evidence>
<dbReference type="OrthoDB" id="9764892at2"/>
<dbReference type="InterPro" id="IPR020615">
    <property type="entry name" value="Thiolase_acyl_enz_int_AS"/>
</dbReference>
<evidence type="ECO:0000256" key="1">
    <source>
        <dbReference type="ARBA" id="ARBA00010982"/>
    </source>
</evidence>
<feature type="active site" description="Acyl-thioester intermediate" evidence="4">
    <location>
        <position position="93"/>
    </location>
</feature>
<keyword evidence="2 5" id="KW-0808">Transferase</keyword>
<dbReference type="Pfam" id="PF02803">
    <property type="entry name" value="Thiolase_C"/>
    <property type="match status" value="1"/>
</dbReference>
<dbReference type="RefSeq" id="WP_145218259.1">
    <property type="nucleotide sequence ID" value="NZ_CP036269.1"/>
</dbReference>
<organism evidence="8 9">
    <name type="scientific">Gimesia alba</name>
    <dbReference type="NCBI Taxonomy" id="2527973"/>
    <lineage>
        <taxon>Bacteria</taxon>
        <taxon>Pseudomonadati</taxon>
        <taxon>Planctomycetota</taxon>
        <taxon>Planctomycetia</taxon>
        <taxon>Planctomycetales</taxon>
        <taxon>Planctomycetaceae</taxon>
        <taxon>Gimesia</taxon>
    </lineage>
</organism>
<evidence type="ECO:0000256" key="4">
    <source>
        <dbReference type="PIRSR" id="PIRSR000429-1"/>
    </source>
</evidence>
<name>A0A517RI22_9PLAN</name>
<dbReference type="NCBIfam" id="TIGR01930">
    <property type="entry name" value="AcCoA-C-Actrans"/>
    <property type="match status" value="1"/>
</dbReference>
<feature type="domain" description="Thiolase C-terminal" evidence="7">
    <location>
        <begin position="275"/>
        <end position="396"/>
    </location>
</feature>
<dbReference type="EC" id="2.3.1.9" evidence="8"/>
<dbReference type="Gene3D" id="3.40.47.10">
    <property type="match status" value="2"/>
</dbReference>
<dbReference type="InterPro" id="IPR020613">
    <property type="entry name" value="Thiolase_CS"/>
</dbReference>
<dbReference type="InterPro" id="IPR020610">
    <property type="entry name" value="Thiolase_AS"/>
</dbReference>
<dbReference type="FunFam" id="3.40.47.10:FF:000010">
    <property type="entry name" value="Acetyl-CoA acetyltransferase (Thiolase)"/>
    <property type="match status" value="1"/>
</dbReference>
<dbReference type="PANTHER" id="PTHR18919">
    <property type="entry name" value="ACETYL-COA C-ACYLTRANSFERASE"/>
    <property type="match status" value="1"/>
</dbReference>
<gene>
    <name evidence="8" type="primary">thlA</name>
    <name evidence="8" type="ORF">Pan241w_36220</name>
</gene>
<dbReference type="Proteomes" id="UP000317171">
    <property type="component" value="Chromosome"/>
</dbReference>
<feature type="active site" description="Proton acceptor" evidence="4">
    <location>
        <position position="354"/>
    </location>
</feature>
<evidence type="ECO:0000256" key="3">
    <source>
        <dbReference type="ARBA" id="ARBA00023315"/>
    </source>
</evidence>
<evidence type="ECO:0000256" key="5">
    <source>
        <dbReference type="RuleBase" id="RU003557"/>
    </source>
</evidence>
<keyword evidence="9" id="KW-1185">Reference proteome</keyword>